<feature type="transmembrane region" description="Helical" evidence="1">
    <location>
        <begin position="234"/>
        <end position="253"/>
    </location>
</feature>
<keyword evidence="3" id="KW-1185">Reference proteome</keyword>
<name>A0ABT2GML2_9MICO</name>
<comment type="caution">
    <text evidence="2">The sequence shown here is derived from an EMBL/GenBank/DDBJ whole genome shotgun (WGS) entry which is preliminary data.</text>
</comment>
<evidence type="ECO:0000313" key="3">
    <source>
        <dbReference type="Proteomes" id="UP001165584"/>
    </source>
</evidence>
<feature type="transmembrane region" description="Helical" evidence="1">
    <location>
        <begin position="169"/>
        <end position="191"/>
    </location>
</feature>
<organism evidence="2 3">
    <name type="scientific">Herbiconiux aconitum</name>
    <dbReference type="NCBI Taxonomy" id="2970913"/>
    <lineage>
        <taxon>Bacteria</taxon>
        <taxon>Bacillati</taxon>
        <taxon>Actinomycetota</taxon>
        <taxon>Actinomycetes</taxon>
        <taxon>Micrococcales</taxon>
        <taxon>Microbacteriaceae</taxon>
        <taxon>Herbiconiux</taxon>
    </lineage>
</organism>
<feature type="transmembrane region" description="Helical" evidence="1">
    <location>
        <begin position="94"/>
        <end position="115"/>
    </location>
</feature>
<feature type="transmembrane region" description="Helical" evidence="1">
    <location>
        <begin position="127"/>
        <end position="148"/>
    </location>
</feature>
<keyword evidence="1" id="KW-0472">Membrane</keyword>
<reference evidence="2" key="1">
    <citation type="submission" date="2022-08" db="EMBL/GenBank/DDBJ databases">
        <authorList>
            <person name="Deng Y."/>
            <person name="Han X.-F."/>
            <person name="Zhang Y.-Q."/>
        </authorList>
    </citation>
    <scope>NUCLEOTIDE SEQUENCE</scope>
    <source>
        <strain evidence="2">CPCC 205763</strain>
    </source>
</reference>
<keyword evidence="1" id="KW-1133">Transmembrane helix</keyword>
<dbReference type="RefSeq" id="WP_259505555.1">
    <property type="nucleotide sequence ID" value="NZ_JANLCM010000001.1"/>
</dbReference>
<feature type="transmembrane region" description="Helical" evidence="1">
    <location>
        <begin position="265"/>
        <end position="284"/>
    </location>
</feature>
<gene>
    <name evidence="2" type="ORF">N1027_04360</name>
</gene>
<evidence type="ECO:0000313" key="2">
    <source>
        <dbReference type="EMBL" id="MCS5717366.1"/>
    </source>
</evidence>
<evidence type="ECO:0008006" key="4">
    <source>
        <dbReference type="Google" id="ProtNLM"/>
    </source>
</evidence>
<feature type="transmembrane region" description="Helical" evidence="1">
    <location>
        <begin position="32"/>
        <end position="51"/>
    </location>
</feature>
<keyword evidence="1" id="KW-0812">Transmembrane</keyword>
<feature type="transmembrane region" description="Helical" evidence="1">
    <location>
        <begin position="203"/>
        <end position="222"/>
    </location>
</feature>
<dbReference type="Proteomes" id="UP001165584">
    <property type="component" value="Unassembled WGS sequence"/>
</dbReference>
<sequence length="305" mass="33774">MSSHPPPEPAATPVRPGTASTRGDRILPYTRVVSAIIIPFLVVASVLLYILPGRTDELFAWTIVPPITAMLLGCAYIGGIWFFAACLRLRRWHAVGWGFPAVFVFASLLAISTFLHWDRFHFGHISFIVWVTLYVTTPVLVLVAFILNRPQDPGTPDARDYTIPRWLRGLLAVVGLIATVTGVVLFVAPQLAIDIWAWELTPLTARVAGAILTLPGVVNAWLFVDSRWSAFRSVVQAELISLVFIVASLIIRWNDLLWDRPSAPLFFGGIVVSLLAYAAFYVYCERRLAAAGRPQGPRDQQGLEQ</sequence>
<protein>
    <recommendedName>
        <fullName evidence="4">Transmembrane protein</fullName>
    </recommendedName>
</protein>
<feature type="transmembrane region" description="Helical" evidence="1">
    <location>
        <begin position="63"/>
        <end position="87"/>
    </location>
</feature>
<dbReference type="EMBL" id="JANLCM010000001">
    <property type="protein sequence ID" value="MCS5717366.1"/>
    <property type="molecule type" value="Genomic_DNA"/>
</dbReference>
<proteinExistence type="predicted"/>
<accession>A0ABT2GML2</accession>
<evidence type="ECO:0000256" key="1">
    <source>
        <dbReference type="SAM" id="Phobius"/>
    </source>
</evidence>